<dbReference type="RefSeq" id="WP_145435231.1">
    <property type="nucleotide sequence ID" value="NZ_CP036339.1"/>
</dbReference>
<reference evidence="2 3" key="1">
    <citation type="submission" date="2019-02" db="EMBL/GenBank/DDBJ databases">
        <title>Deep-cultivation of Planctomycetes and their phenomic and genomic characterization uncovers novel biology.</title>
        <authorList>
            <person name="Wiegand S."/>
            <person name="Jogler M."/>
            <person name="Boedeker C."/>
            <person name="Pinto D."/>
            <person name="Vollmers J."/>
            <person name="Rivas-Marin E."/>
            <person name="Kohn T."/>
            <person name="Peeters S.H."/>
            <person name="Heuer A."/>
            <person name="Rast P."/>
            <person name="Oberbeckmann S."/>
            <person name="Bunk B."/>
            <person name="Jeske O."/>
            <person name="Meyerdierks A."/>
            <person name="Storesund J.E."/>
            <person name="Kallscheuer N."/>
            <person name="Luecker S."/>
            <person name="Lage O.M."/>
            <person name="Pohl T."/>
            <person name="Merkel B.J."/>
            <person name="Hornburger P."/>
            <person name="Mueller R.-W."/>
            <person name="Bruemmer F."/>
            <person name="Labrenz M."/>
            <person name="Spormann A.M."/>
            <person name="Op den Camp H."/>
            <person name="Overmann J."/>
            <person name="Amann R."/>
            <person name="Jetten M.S.M."/>
            <person name="Mascher T."/>
            <person name="Medema M.H."/>
            <person name="Devos D.P."/>
            <person name="Kaster A.-K."/>
            <person name="Ovreas L."/>
            <person name="Rohde M."/>
            <person name="Galperin M.Y."/>
            <person name="Jogler C."/>
        </authorList>
    </citation>
    <scope>NUCLEOTIDE SEQUENCE [LARGE SCALE GENOMIC DNA]</scope>
    <source>
        <strain evidence="2 3">I41</strain>
    </source>
</reference>
<dbReference type="KEGG" id="llh:I41_47540"/>
<dbReference type="Proteomes" id="UP000317909">
    <property type="component" value="Chromosome"/>
</dbReference>
<proteinExistence type="predicted"/>
<name>A0A517U4I1_9BACT</name>
<feature type="signal peptide" evidence="1">
    <location>
        <begin position="1"/>
        <end position="24"/>
    </location>
</feature>
<feature type="chain" id="PRO_5021835816" evidence="1">
    <location>
        <begin position="25"/>
        <end position="147"/>
    </location>
</feature>
<dbReference type="EMBL" id="CP036339">
    <property type="protein sequence ID" value="QDT75543.1"/>
    <property type="molecule type" value="Genomic_DNA"/>
</dbReference>
<dbReference type="AlphaFoldDB" id="A0A517U4I1"/>
<evidence type="ECO:0000256" key="1">
    <source>
        <dbReference type="SAM" id="SignalP"/>
    </source>
</evidence>
<gene>
    <name evidence="2" type="ORF">I41_47540</name>
</gene>
<protein>
    <submittedName>
        <fullName evidence="2">Uncharacterized protein</fullName>
    </submittedName>
</protein>
<evidence type="ECO:0000313" key="2">
    <source>
        <dbReference type="EMBL" id="QDT75543.1"/>
    </source>
</evidence>
<evidence type="ECO:0000313" key="3">
    <source>
        <dbReference type="Proteomes" id="UP000317909"/>
    </source>
</evidence>
<keyword evidence="3" id="KW-1185">Reference proteome</keyword>
<dbReference type="PROSITE" id="PS51257">
    <property type="entry name" value="PROKAR_LIPOPROTEIN"/>
    <property type="match status" value="1"/>
</dbReference>
<organism evidence="2 3">
    <name type="scientific">Lacipirellula limnantheis</name>
    <dbReference type="NCBI Taxonomy" id="2528024"/>
    <lineage>
        <taxon>Bacteria</taxon>
        <taxon>Pseudomonadati</taxon>
        <taxon>Planctomycetota</taxon>
        <taxon>Planctomycetia</taxon>
        <taxon>Pirellulales</taxon>
        <taxon>Lacipirellulaceae</taxon>
        <taxon>Lacipirellula</taxon>
    </lineage>
</organism>
<accession>A0A517U4I1</accession>
<keyword evidence="1" id="KW-0732">Signal</keyword>
<sequence length="147" mass="16037" precursor="true">MPDRFLHACAAMALCALFTAFVGCGDAQPARATVSGLVTFQGNPIEQGDIIFQPTDKAWSKFYAQGKIVNGRYEFSERGPVIGTNRVEVHGYKRTGKKRLDLAGKNLSEQVEVIEEVVPYIPPEFNEASTLTTEIAPGSNPDVNFSL</sequence>
<dbReference type="OrthoDB" id="291697at2"/>